<evidence type="ECO:0000313" key="2">
    <source>
        <dbReference type="EMBL" id="PKI75208.1"/>
    </source>
</evidence>
<gene>
    <name evidence="2" type="ORF">CRG98_004432</name>
</gene>
<keyword evidence="3" id="KW-1185">Reference proteome</keyword>
<evidence type="ECO:0000256" key="1">
    <source>
        <dbReference type="SAM" id="MobiDB-lite"/>
    </source>
</evidence>
<dbReference type="EMBL" id="PGOL01000183">
    <property type="protein sequence ID" value="PKI75208.1"/>
    <property type="molecule type" value="Genomic_DNA"/>
</dbReference>
<comment type="caution">
    <text evidence="2">The sequence shown here is derived from an EMBL/GenBank/DDBJ whole genome shotgun (WGS) entry which is preliminary data.</text>
</comment>
<accession>A0A2I0L3D0</accession>
<name>A0A2I0L3D0_PUNGR</name>
<reference evidence="2 3" key="1">
    <citation type="submission" date="2017-11" db="EMBL/GenBank/DDBJ databases">
        <title>De-novo sequencing of pomegranate (Punica granatum L.) genome.</title>
        <authorList>
            <person name="Akparov Z."/>
            <person name="Amiraslanov A."/>
            <person name="Hajiyeva S."/>
            <person name="Abbasov M."/>
            <person name="Kaur K."/>
            <person name="Hamwieh A."/>
            <person name="Solovyev V."/>
            <person name="Salamov A."/>
            <person name="Braich B."/>
            <person name="Kosarev P."/>
            <person name="Mahmoud A."/>
            <person name="Hajiyev E."/>
            <person name="Babayeva S."/>
            <person name="Izzatullayeva V."/>
            <person name="Mammadov A."/>
            <person name="Mammadov A."/>
            <person name="Sharifova S."/>
            <person name="Ojaghi J."/>
            <person name="Eynullazada K."/>
            <person name="Bayramov B."/>
            <person name="Abdulazimova A."/>
            <person name="Shahmuradov I."/>
        </authorList>
    </citation>
    <scope>NUCLEOTIDE SEQUENCE [LARGE SCALE GENOMIC DNA]</scope>
    <source>
        <strain evidence="3">cv. AG2017</strain>
        <tissue evidence="2">Leaf</tissue>
    </source>
</reference>
<organism evidence="2 3">
    <name type="scientific">Punica granatum</name>
    <name type="common">Pomegranate</name>
    <dbReference type="NCBI Taxonomy" id="22663"/>
    <lineage>
        <taxon>Eukaryota</taxon>
        <taxon>Viridiplantae</taxon>
        <taxon>Streptophyta</taxon>
        <taxon>Embryophyta</taxon>
        <taxon>Tracheophyta</taxon>
        <taxon>Spermatophyta</taxon>
        <taxon>Magnoliopsida</taxon>
        <taxon>eudicotyledons</taxon>
        <taxon>Gunneridae</taxon>
        <taxon>Pentapetalae</taxon>
        <taxon>rosids</taxon>
        <taxon>malvids</taxon>
        <taxon>Myrtales</taxon>
        <taxon>Lythraceae</taxon>
        <taxon>Punica</taxon>
    </lineage>
</organism>
<dbReference type="Proteomes" id="UP000233551">
    <property type="component" value="Unassembled WGS sequence"/>
</dbReference>
<feature type="compositionally biased region" description="Polar residues" evidence="1">
    <location>
        <begin position="29"/>
        <end position="54"/>
    </location>
</feature>
<proteinExistence type="predicted"/>
<dbReference type="AlphaFoldDB" id="A0A2I0L3D0"/>
<sequence length="105" mass="11338">MARATYGILRHTQLNPKSEKGAARALTSRLPQPTSVSLGFSSSRPQPTARFSNPTTTLFPQLLPHAQPPVTTLSLTCCHVSLPFASSCRCSNLLVFTELSHACKT</sequence>
<evidence type="ECO:0000313" key="3">
    <source>
        <dbReference type="Proteomes" id="UP000233551"/>
    </source>
</evidence>
<feature type="region of interest" description="Disordered" evidence="1">
    <location>
        <begin position="17"/>
        <end position="54"/>
    </location>
</feature>
<protein>
    <submittedName>
        <fullName evidence="2">Uncharacterized protein</fullName>
    </submittedName>
</protein>